<protein>
    <submittedName>
        <fullName evidence="1">Uncharacterized protein</fullName>
    </submittedName>
</protein>
<gene>
    <name evidence="1" type="ORF">GALMADRAFT_143273</name>
</gene>
<sequence>MLRLSRPNSPAPPSFKVVTNRLFGALGRSLQESVTESSHAGHSSSSPEAETLAARRLGIQDIIDLALPPLNKSRIAYPQESSKGNIIYHGIVFRFTPLQLSAVQPLMDRAHGAINYLANSGFEWLDVGGVDMAYHERDVSKRNETAVIPLLIQLGNSLCPENYAVAHFTQATQPSGRIDHIITLHRLVEPLTASQLQDQDADVIFKRPKRWSILGQEDVGNGSVQALLGIEDKLTITPNTWSEAEDSNSQIGNLDSEEVKWYTAQILKLFKHPYVTLNDGNSYITFHIDRTDLEALVKADNEAMPPVMNAKYIIYRPDNVRRGLFLSLFAGLEDAFGNFTGSGWESAPKIRGPVSLVKRIDRK</sequence>
<reference evidence="2" key="1">
    <citation type="journal article" date="2014" name="Proc. Natl. Acad. Sci. U.S.A.">
        <title>Extensive sampling of basidiomycete genomes demonstrates inadequacy of the white-rot/brown-rot paradigm for wood decay fungi.</title>
        <authorList>
            <person name="Riley R."/>
            <person name="Salamov A.A."/>
            <person name="Brown D.W."/>
            <person name="Nagy L.G."/>
            <person name="Floudas D."/>
            <person name="Held B.W."/>
            <person name="Levasseur A."/>
            <person name="Lombard V."/>
            <person name="Morin E."/>
            <person name="Otillar R."/>
            <person name="Lindquist E.A."/>
            <person name="Sun H."/>
            <person name="LaButti K.M."/>
            <person name="Schmutz J."/>
            <person name="Jabbour D."/>
            <person name="Luo H."/>
            <person name="Baker S.E."/>
            <person name="Pisabarro A.G."/>
            <person name="Walton J.D."/>
            <person name="Blanchette R.A."/>
            <person name="Henrissat B."/>
            <person name="Martin F."/>
            <person name="Cullen D."/>
            <person name="Hibbett D.S."/>
            <person name="Grigoriev I.V."/>
        </authorList>
    </citation>
    <scope>NUCLEOTIDE SEQUENCE [LARGE SCALE GENOMIC DNA]</scope>
    <source>
        <strain evidence="2">CBS 339.88</strain>
    </source>
</reference>
<dbReference type="Proteomes" id="UP000027222">
    <property type="component" value="Unassembled WGS sequence"/>
</dbReference>
<dbReference type="HOGENOM" id="CLU_763012_0_0_1"/>
<evidence type="ECO:0000313" key="1">
    <source>
        <dbReference type="EMBL" id="KDR72445.1"/>
    </source>
</evidence>
<proteinExistence type="predicted"/>
<evidence type="ECO:0000313" key="2">
    <source>
        <dbReference type="Proteomes" id="UP000027222"/>
    </source>
</evidence>
<dbReference type="EMBL" id="KL142389">
    <property type="protein sequence ID" value="KDR72445.1"/>
    <property type="molecule type" value="Genomic_DNA"/>
</dbReference>
<organism evidence="1 2">
    <name type="scientific">Galerina marginata (strain CBS 339.88)</name>
    <dbReference type="NCBI Taxonomy" id="685588"/>
    <lineage>
        <taxon>Eukaryota</taxon>
        <taxon>Fungi</taxon>
        <taxon>Dikarya</taxon>
        <taxon>Basidiomycota</taxon>
        <taxon>Agaricomycotina</taxon>
        <taxon>Agaricomycetes</taxon>
        <taxon>Agaricomycetidae</taxon>
        <taxon>Agaricales</taxon>
        <taxon>Agaricineae</taxon>
        <taxon>Strophariaceae</taxon>
        <taxon>Galerina</taxon>
    </lineage>
</organism>
<dbReference type="OrthoDB" id="10266995at2759"/>
<accession>A0A067SNG7</accession>
<dbReference type="AlphaFoldDB" id="A0A067SNG7"/>
<name>A0A067SNG7_GALM3</name>
<keyword evidence="2" id="KW-1185">Reference proteome</keyword>